<evidence type="ECO:0000259" key="7">
    <source>
        <dbReference type="Pfam" id="PF02608"/>
    </source>
</evidence>
<dbReference type="AlphaFoldDB" id="A0A7X5R262"/>
<comment type="subcellular location">
    <subcellularLocation>
        <location evidence="1">Cell membrane</location>
        <topology evidence="1">Lipid-anchor</topology>
    </subcellularLocation>
</comment>
<accession>A0A7X5R262</accession>
<evidence type="ECO:0000313" key="9">
    <source>
        <dbReference type="Proteomes" id="UP000541033"/>
    </source>
</evidence>
<dbReference type="PANTHER" id="PTHR34296:SF2">
    <property type="entry name" value="ABC TRANSPORTER GUANOSINE-BINDING PROTEIN NUPN"/>
    <property type="match status" value="1"/>
</dbReference>
<organism evidence="8 9">
    <name type="scientific">Lysinibacter cavernae</name>
    <dbReference type="NCBI Taxonomy" id="1640652"/>
    <lineage>
        <taxon>Bacteria</taxon>
        <taxon>Bacillati</taxon>
        <taxon>Actinomycetota</taxon>
        <taxon>Actinomycetes</taxon>
        <taxon>Micrococcales</taxon>
        <taxon>Microbacteriaceae</taxon>
        <taxon>Lysinibacter</taxon>
    </lineage>
</organism>
<feature type="domain" description="ABC transporter substrate-binding protein PnrA-like" evidence="7">
    <location>
        <begin position="52"/>
        <end position="343"/>
    </location>
</feature>
<keyword evidence="6" id="KW-0449">Lipoprotein</keyword>
<evidence type="ECO:0000256" key="4">
    <source>
        <dbReference type="ARBA" id="ARBA00022729"/>
    </source>
</evidence>
<dbReference type="Pfam" id="PF02608">
    <property type="entry name" value="Bmp"/>
    <property type="match status" value="1"/>
</dbReference>
<proteinExistence type="inferred from homology"/>
<comment type="similarity">
    <text evidence="2">Belongs to the BMP lipoprotein family.</text>
</comment>
<dbReference type="InterPro" id="IPR028082">
    <property type="entry name" value="Peripla_BP_I"/>
</dbReference>
<evidence type="ECO:0000256" key="2">
    <source>
        <dbReference type="ARBA" id="ARBA00008610"/>
    </source>
</evidence>
<reference evidence="8 9" key="1">
    <citation type="submission" date="2020-02" db="EMBL/GenBank/DDBJ databases">
        <title>Sequencing the genomes of 1000 actinobacteria strains.</title>
        <authorList>
            <person name="Klenk H.-P."/>
        </authorList>
    </citation>
    <scope>NUCLEOTIDE SEQUENCE [LARGE SCALE GENOMIC DNA]</scope>
    <source>
        <strain evidence="8 9">DSM 27960</strain>
    </source>
</reference>
<evidence type="ECO:0000256" key="1">
    <source>
        <dbReference type="ARBA" id="ARBA00004193"/>
    </source>
</evidence>
<evidence type="ECO:0000256" key="3">
    <source>
        <dbReference type="ARBA" id="ARBA00022475"/>
    </source>
</evidence>
<evidence type="ECO:0000313" key="8">
    <source>
        <dbReference type="EMBL" id="NIH54241.1"/>
    </source>
</evidence>
<dbReference type="RefSeq" id="WP_167150642.1">
    <property type="nucleotide sequence ID" value="NZ_JAAMOX010000002.1"/>
</dbReference>
<dbReference type="PANTHER" id="PTHR34296">
    <property type="entry name" value="TRANSCRIPTIONAL ACTIVATOR PROTEIN MED"/>
    <property type="match status" value="1"/>
</dbReference>
<dbReference type="EMBL" id="JAAMOX010000002">
    <property type="protein sequence ID" value="NIH54241.1"/>
    <property type="molecule type" value="Genomic_DNA"/>
</dbReference>
<dbReference type="SUPFAM" id="SSF53822">
    <property type="entry name" value="Periplasmic binding protein-like I"/>
    <property type="match status" value="1"/>
</dbReference>
<dbReference type="InterPro" id="IPR050957">
    <property type="entry name" value="BMP_lipoprotein"/>
</dbReference>
<evidence type="ECO:0000256" key="5">
    <source>
        <dbReference type="ARBA" id="ARBA00023136"/>
    </source>
</evidence>
<evidence type="ECO:0000256" key="6">
    <source>
        <dbReference type="ARBA" id="ARBA00023288"/>
    </source>
</evidence>
<gene>
    <name evidence="8" type="ORF">FHX76_002137</name>
</gene>
<dbReference type="InterPro" id="IPR003760">
    <property type="entry name" value="PnrA-like"/>
</dbReference>
<sequence>MLNANASGATARRIVRTGVAIMVAAGMLAAAGCSARGSETGASSDASTTVKKFAIVTPEKEADHGWNQQGIWAAKDVATSLDIELDDNSNVGYDNTETILTQVADNGNDFIIAHASGFATVAARVAEATGVPTLVVDYEKNIPGTVASVTTEAQQGAYLAGVVAAKSTTTQKVGIVVSAEDLNWFRMSGGFAEGVYSVDPSIEVTIAYIGPAEYGDSAGGKNQASVLIAGGADVIIGMGDGATVGYLQAVETAPNVKYIATIGDVSEAVTNPDTVLTTVQWNFADTFTQAIKDVEDGSFGTATYSLTVENKGLTLQETDAFTDDITAAVKQATEDIASGKVTVTRATTKDQVQSIIDAKK</sequence>
<dbReference type="GO" id="GO:0005886">
    <property type="term" value="C:plasma membrane"/>
    <property type="evidence" value="ECO:0007669"/>
    <property type="project" value="UniProtKB-SubCell"/>
</dbReference>
<keyword evidence="5" id="KW-0472">Membrane</keyword>
<keyword evidence="3" id="KW-1003">Cell membrane</keyword>
<dbReference type="Gene3D" id="3.40.50.2300">
    <property type="match status" value="2"/>
</dbReference>
<protein>
    <submittedName>
        <fullName evidence="8">Simple sugar transport system substrate-binding protein</fullName>
    </submittedName>
</protein>
<keyword evidence="9" id="KW-1185">Reference proteome</keyword>
<keyword evidence="8" id="KW-0762">Sugar transport</keyword>
<keyword evidence="8" id="KW-0813">Transport</keyword>
<comment type="caution">
    <text evidence="8">The sequence shown here is derived from an EMBL/GenBank/DDBJ whole genome shotgun (WGS) entry which is preliminary data.</text>
</comment>
<dbReference type="Proteomes" id="UP000541033">
    <property type="component" value="Unassembled WGS sequence"/>
</dbReference>
<keyword evidence="4" id="KW-0732">Signal</keyword>
<name>A0A7X5R262_9MICO</name>